<dbReference type="EMBL" id="MEZT01000003">
    <property type="protein sequence ID" value="OGD57319.1"/>
    <property type="molecule type" value="Genomic_DNA"/>
</dbReference>
<feature type="transmembrane region" description="Helical" evidence="1">
    <location>
        <begin position="76"/>
        <end position="94"/>
    </location>
</feature>
<reference evidence="2 3" key="1">
    <citation type="journal article" date="2016" name="Nat. Commun.">
        <title>Thousands of microbial genomes shed light on interconnected biogeochemical processes in an aquifer system.</title>
        <authorList>
            <person name="Anantharaman K."/>
            <person name="Brown C.T."/>
            <person name="Hug L.A."/>
            <person name="Sharon I."/>
            <person name="Castelle C.J."/>
            <person name="Probst A.J."/>
            <person name="Thomas B.C."/>
            <person name="Singh A."/>
            <person name="Wilkins M.J."/>
            <person name="Karaoz U."/>
            <person name="Brodie E.L."/>
            <person name="Williams K.H."/>
            <person name="Hubbard S.S."/>
            <person name="Banfield J.F."/>
        </authorList>
    </citation>
    <scope>NUCLEOTIDE SEQUENCE [LARGE SCALE GENOMIC DNA]</scope>
</reference>
<feature type="transmembrane region" description="Helical" evidence="1">
    <location>
        <begin position="5"/>
        <end position="24"/>
    </location>
</feature>
<feature type="transmembrane region" description="Helical" evidence="1">
    <location>
        <begin position="100"/>
        <end position="119"/>
    </location>
</feature>
<organism evidence="2 3">
    <name type="scientific">Candidatus Berkelbacteria bacterium RBG_13_40_8</name>
    <dbReference type="NCBI Taxonomy" id="1797467"/>
    <lineage>
        <taxon>Bacteria</taxon>
        <taxon>Candidatus Berkelbacteria</taxon>
    </lineage>
</organism>
<keyword evidence="1" id="KW-0812">Transmembrane</keyword>
<keyword evidence="1" id="KW-1133">Transmembrane helix</keyword>
<gene>
    <name evidence="2" type="ORF">A2V71_00645</name>
</gene>
<comment type="caution">
    <text evidence="2">The sequence shown here is derived from an EMBL/GenBank/DDBJ whole genome shotgun (WGS) entry which is preliminary data.</text>
</comment>
<accession>A0A1F5DQ67</accession>
<dbReference type="AlphaFoldDB" id="A0A1F5DQ67"/>
<dbReference type="Proteomes" id="UP000178764">
    <property type="component" value="Unassembled WGS sequence"/>
</dbReference>
<evidence type="ECO:0000313" key="2">
    <source>
        <dbReference type="EMBL" id="OGD57319.1"/>
    </source>
</evidence>
<keyword evidence="1" id="KW-0472">Membrane</keyword>
<proteinExistence type="predicted"/>
<evidence type="ECO:0000313" key="3">
    <source>
        <dbReference type="Proteomes" id="UP000178764"/>
    </source>
</evidence>
<sequence>MGLRLYLFGLYSAMIIALGLWFLLLFNVNPFQAPFWIIAIFYITLFLFFMAIFAIIGFYLKVWATNREVIFSHLSPTLRQSAILALMLVGLLFLQQVRVLNWWVAILYIIAVAMLELFFRNKR</sequence>
<name>A0A1F5DQ67_9BACT</name>
<protein>
    <submittedName>
        <fullName evidence="2">Uncharacterized protein</fullName>
    </submittedName>
</protein>
<evidence type="ECO:0000256" key="1">
    <source>
        <dbReference type="SAM" id="Phobius"/>
    </source>
</evidence>
<feature type="transmembrane region" description="Helical" evidence="1">
    <location>
        <begin position="36"/>
        <end position="64"/>
    </location>
</feature>